<dbReference type="EMBL" id="FQNC01000011">
    <property type="protein sequence ID" value="SGY11829.1"/>
    <property type="molecule type" value="Genomic_DNA"/>
</dbReference>
<dbReference type="AlphaFoldDB" id="A0A2X0M9A8"/>
<gene>
    <name evidence="1" type="primary">BQ5605_C011g06285</name>
    <name evidence="1" type="ORF">BQ5605_C011G06285</name>
</gene>
<evidence type="ECO:0000313" key="2">
    <source>
        <dbReference type="Proteomes" id="UP000249464"/>
    </source>
</evidence>
<sequence>MYLDNLDIELHDDDFERMAPLLDLSWSTDEPLEFDTLPRPFDAWRSKFKDRGAATAARSIWRQIDYAERMRSIVISSQKWMEIYLGVDIESQPLIVRALKVLPPLLVEEQYTPSMILGCSASLHTLLDFKGLVVLDPKERKLAVQQAYDEADAQAEERFLLDAIETADENLPGRLVLDLKSLIEHRRAHQCAHLKAVLLKGRHGASTSTAQDFDPTSKAKLSDHGEVHSSVLRGLVQSMGAARLEAMSGVARSIRWTGQGTFSRFSTANETDNIGYIEDGRKEVRMQLRARQYTVFAKIPTFGSIDGNVTSAMLLKIGSLVCFRLKRGIIPGSCDASNIGEEQLSIGLGSCISL</sequence>
<reference evidence="1 2" key="1">
    <citation type="submission" date="2016-11" db="EMBL/GenBank/DDBJ databases">
        <authorList>
            <person name="Jaros S."/>
            <person name="Januszkiewicz K."/>
            <person name="Wedrychowicz H."/>
        </authorList>
    </citation>
    <scope>NUCLEOTIDE SEQUENCE [LARGE SCALE GENOMIC DNA]</scope>
</reference>
<name>A0A2X0M9A8_9BASI</name>
<organism evidence="1 2">
    <name type="scientific">Microbotryum silenes-dioicae</name>
    <dbReference type="NCBI Taxonomy" id="796604"/>
    <lineage>
        <taxon>Eukaryota</taxon>
        <taxon>Fungi</taxon>
        <taxon>Dikarya</taxon>
        <taxon>Basidiomycota</taxon>
        <taxon>Pucciniomycotina</taxon>
        <taxon>Microbotryomycetes</taxon>
        <taxon>Microbotryales</taxon>
        <taxon>Microbotryaceae</taxon>
        <taxon>Microbotryum</taxon>
    </lineage>
</organism>
<protein>
    <submittedName>
        <fullName evidence="1">BQ5605_C011g06285 protein</fullName>
    </submittedName>
</protein>
<dbReference type="Proteomes" id="UP000249464">
    <property type="component" value="Unassembled WGS sequence"/>
</dbReference>
<proteinExistence type="predicted"/>
<keyword evidence="2" id="KW-1185">Reference proteome</keyword>
<evidence type="ECO:0000313" key="1">
    <source>
        <dbReference type="EMBL" id="SGY11829.1"/>
    </source>
</evidence>
<accession>A0A2X0M9A8</accession>